<keyword evidence="1" id="KW-1133">Transmembrane helix</keyword>
<name>A0A379CB66_9PAST</name>
<dbReference type="AlphaFoldDB" id="A0A379CB66"/>
<evidence type="ECO:0000313" key="3">
    <source>
        <dbReference type="Proteomes" id="UP000255417"/>
    </source>
</evidence>
<keyword evidence="3" id="KW-1185">Reference proteome</keyword>
<proteinExistence type="predicted"/>
<dbReference type="Proteomes" id="UP000255417">
    <property type="component" value="Unassembled WGS sequence"/>
</dbReference>
<feature type="transmembrane region" description="Helical" evidence="1">
    <location>
        <begin position="62"/>
        <end position="84"/>
    </location>
</feature>
<feature type="transmembrane region" description="Helical" evidence="1">
    <location>
        <begin position="96"/>
        <end position="121"/>
    </location>
</feature>
<feature type="transmembrane region" description="Helical" evidence="1">
    <location>
        <begin position="23"/>
        <end position="41"/>
    </location>
</feature>
<sequence>MILTYILAILSIANFLISFLYGFPIRIVLIPTVIALFIAYAKLDEKNKTIYDNHLDYLIRTFLIVFCMAFLIFIYFCITILLSLQSLYVDNYWENFLLSLPIFITPVFTISCVLWCIIRILNGMIKLYKQKDINPMTWFI</sequence>
<reference evidence="2 3" key="1">
    <citation type="submission" date="2018-06" db="EMBL/GenBank/DDBJ databases">
        <authorList>
            <consortium name="Pathogen Informatics"/>
            <person name="Doyle S."/>
        </authorList>
    </citation>
    <scope>NUCLEOTIDE SEQUENCE [LARGE SCALE GENOMIC DNA]</scope>
    <source>
        <strain evidence="2 3">NCTC12872</strain>
    </source>
</reference>
<organism evidence="2 3">
    <name type="scientific">Phocoenobacter uteri</name>
    <dbReference type="NCBI Taxonomy" id="146806"/>
    <lineage>
        <taxon>Bacteria</taxon>
        <taxon>Pseudomonadati</taxon>
        <taxon>Pseudomonadota</taxon>
        <taxon>Gammaproteobacteria</taxon>
        <taxon>Pasteurellales</taxon>
        <taxon>Pasteurellaceae</taxon>
        <taxon>Phocoenobacter</taxon>
    </lineage>
</organism>
<keyword evidence="1" id="KW-0812">Transmembrane</keyword>
<keyword evidence="1" id="KW-0472">Membrane</keyword>
<protein>
    <submittedName>
        <fullName evidence="2">Predicted membrane protein</fullName>
    </submittedName>
</protein>
<evidence type="ECO:0000313" key="2">
    <source>
        <dbReference type="EMBL" id="SUB59632.1"/>
    </source>
</evidence>
<gene>
    <name evidence="2" type="ORF">NCTC12872_01635</name>
</gene>
<evidence type="ECO:0000256" key="1">
    <source>
        <dbReference type="SAM" id="Phobius"/>
    </source>
</evidence>
<dbReference type="EMBL" id="UGTA01000001">
    <property type="protein sequence ID" value="SUB59632.1"/>
    <property type="molecule type" value="Genomic_DNA"/>
</dbReference>
<accession>A0A379CB66</accession>